<accession>A0AAE0FL62</accession>
<dbReference type="EMBL" id="LGRX02017222">
    <property type="protein sequence ID" value="KAK3261021.1"/>
    <property type="molecule type" value="Genomic_DNA"/>
</dbReference>
<feature type="non-terminal residue" evidence="2">
    <location>
        <position position="1"/>
    </location>
</feature>
<organism evidence="2 3">
    <name type="scientific">Cymbomonas tetramitiformis</name>
    <dbReference type="NCBI Taxonomy" id="36881"/>
    <lineage>
        <taxon>Eukaryota</taxon>
        <taxon>Viridiplantae</taxon>
        <taxon>Chlorophyta</taxon>
        <taxon>Pyramimonadophyceae</taxon>
        <taxon>Pyramimonadales</taxon>
        <taxon>Pyramimonadaceae</taxon>
        <taxon>Cymbomonas</taxon>
    </lineage>
</organism>
<sequence length="303" mass="31934">AAVLRGSLMMTLVLVTQGCCAGCYVADNFGHNVLGGAGIGVVPSPPAHSSIEVLLLNTVLHNNSLNEDVFTLAYGAGLFTMGTDFYTHVRIEGGTFSNNTCIGHGGALFPWTKTEMIVEGVVISNNNANHDGGGLSVDGDVRVQISNSQIFENRAFRGGGLAVNGVYSTDTNGYHRVEMRGCHLLRNWAEDSGGGLVTGSYILVVEDLIIAQNSAGRSGAGIRSDFSIINITRCVFSENTCLDGAGLNVYGDLAILQLTHSVFGPYNLADGDGGGLHASADVKARFSLRPCETALWGFKESLR</sequence>
<dbReference type="AlphaFoldDB" id="A0AAE0FL62"/>
<proteinExistence type="predicted"/>
<evidence type="ECO:0000313" key="3">
    <source>
        <dbReference type="Proteomes" id="UP001190700"/>
    </source>
</evidence>
<keyword evidence="1" id="KW-0732">Signal</keyword>
<reference evidence="2 3" key="1">
    <citation type="journal article" date="2015" name="Genome Biol. Evol.">
        <title>Comparative Genomics of a Bacterivorous Green Alga Reveals Evolutionary Causalities and Consequences of Phago-Mixotrophic Mode of Nutrition.</title>
        <authorList>
            <person name="Burns J.A."/>
            <person name="Paasch A."/>
            <person name="Narechania A."/>
            <person name="Kim E."/>
        </authorList>
    </citation>
    <scope>NUCLEOTIDE SEQUENCE [LARGE SCALE GENOMIC DNA]</scope>
    <source>
        <strain evidence="2 3">PLY_AMNH</strain>
    </source>
</reference>
<dbReference type="SUPFAM" id="SSF51126">
    <property type="entry name" value="Pectin lyase-like"/>
    <property type="match status" value="1"/>
</dbReference>
<evidence type="ECO:0000313" key="2">
    <source>
        <dbReference type="EMBL" id="KAK3261021.1"/>
    </source>
</evidence>
<gene>
    <name evidence="2" type="ORF">CYMTET_30053</name>
</gene>
<keyword evidence="3" id="KW-1185">Reference proteome</keyword>
<dbReference type="InterPro" id="IPR011050">
    <property type="entry name" value="Pectin_lyase_fold/virulence"/>
</dbReference>
<comment type="caution">
    <text evidence="2">The sequence shown here is derived from an EMBL/GenBank/DDBJ whole genome shotgun (WGS) entry which is preliminary data.</text>
</comment>
<evidence type="ECO:0000256" key="1">
    <source>
        <dbReference type="SAM" id="SignalP"/>
    </source>
</evidence>
<evidence type="ECO:0008006" key="4">
    <source>
        <dbReference type="Google" id="ProtNLM"/>
    </source>
</evidence>
<feature type="chain" id="PRO_5042161535" description="Right handed beta helix domain-containing protein" evidence="1">
    <location>
        <begin position="22"/>
        <end position="303"/>
    </location>
</feature>
<dbReference type="PANTHER" id="PTHR11319:SF35">
    <property type="entry name" value="OUTER MEMBRANE PROTEIN PMPC-RELATED"/>
    <property type="match status" value="1"/>
</dbReference>
<feature type="signal peptide" evidence="1">
    <location>
        <begin position="1"/>
        <end position="21"/>
    </location>
</feature>
<name>A0AAE0FL62_9CHLO</name>
<dbReference type="Proteomes" id="UP001190700">
    <property type="component" value="Unassembled WGS sequence"/>
</dbReference>
<protein>
    <recommendedName>
        <fullName evidence="4">Right handed beta helix domain-containing protein</fullName>
    </recommendedName>
</protein>
<dbReference type="PANTHER" id="PTHR11319">
    <property type="entry name" value="G PROTEIN-COUPLED RECEPTOR-RELATED"/>
    <property type="match status" value="1"/>
</dbReference>